<dbReference type="EMBL" id="JADGMS010000016">
    <property type="protein sequence ID" value="KAF9664496.1"/>
    <property type="molecule type" value="Genomic_DNA"/>
</dbReference>
<comment type="caution">
    <text evidence="1">The sequence shown here is derived from an EMBL/GenBank/DDBJ whole genome shotgun (WGS) entry which is preliminary data.</text>
</comment>
<dbReference type="Proteomes" id="UP000657918">
    <property type="component" value="Chromosome 16"/>
</dbReference>
<dbReference type="PANTHER" id="PTHR31776">
    <property type="entry name" value="ALPHA-L-ARABINOFURANOSIDASE 1"/>
    <property type="match status" value="1"/>
</dbReference>
<protein>
    <submittedName>
        <fullName evidence="1">Uncharacterized protein</fullName>
    </submittedName>
</protein>
<gene>
    <name evidence="1" type="ORF">SADUNF_Sadunf16G0024800</name>
</gene>
<keyword evidence="2" id="KW-1185">Reference proteome</keyword>
<dbReference type="OrthoDB" id="1733867at2759"/>
<dbReference type="GO" id="GO:0046556">
    <property type="term" value="F:alpha-L-arabinofuranosidase activity"/>
    <property type="evidence" value="ECO:0007669"/>
    <property type="project" value="TreeGrafter"/>
</dbReference>
<sequence length="128" mass="14419">MERNIVLFSLKGTFLSRWNPDAIVFNSSKHCGTLSYWVQKLFRESNGATLLDAELQTNSSTLVASAITWRNSDGETCLKIKVVSTQFMVENSDMDVVLSPYSETSFDLLTESNSTRMRQTDSFSRSSI</sequence>
<name>A0A835J811_9ROSI</name>
<evidence type="ECO:0000313" key="1">
    <source>
        <dbReference type="EMBL" id="KAF9664496.1"/>
    </source>
</evidence>
<proteinExistence type="predicted"/>
<dbReference type="InterPro" id="IPR051563">
    <property type="entry name" value="Glycosyl_Hydrolase_51"/>
</dbReference>
<evidence type="ECO:0000313" key="2">
    <source>
        <dbReference type="Proteomes" id="UP000657918"/>
    </source>
</evidence>
<dbReference type="PANTHER" id="PTHR31776:SF0">
    <property type="entry name" value="ALPHA-L-ARABINOFURANOSIDASE 1"/>
    <property type="match status" value="1"/>
</dbReference>
<accession>A0A835J811</accession>
<dbReference type="AlphaFoldDB" id="A0A835J811"/>
<organism evidence="1 2">
    <name type="scientific">Salix dunnii</name>
    <dbReference type="NCBI Taxonomy" id="1413687"/>
    <lineage>
        <taxon>Eukaryota</taxon>
        <taxon>Viridiplantae</taxon>
        <taxon>Streptophyta</taxon>
        <taxon>Embryophyta</taxon>
        <taxon>Tracheophyta</taxon>
        <taxon>Spermatophyta</taxon>
        <taxon>Magnoliopsida</taxon>
        <taxon>eudicotyledons</taxon>
        <taxon>Gunneridae</taxon>
        <taxon>Pentapetalae</taxon>
        <taxon>rosids</taxon>
        <taxon>fabids</taxon>
        <taxon>Malpighiales</taxon>
        <taxon>Salicaceae</taxon>
        <taxon>Saliceae</taxon>
        <taxon>Salix</taxon>
    </lineage>
</organism>
<reference evidence="1 2" key="1">
    <citation type="submission" date="2020-10" db="EMBL/GenBank/DDBJ databases">
        <title>Plant Genome Project.</title>
        <authorList>
            <person name="Zhang R.-G."/>
        </authorList>
    </citation>
    <scope>NUCLEOTIDE SEQUENCE [LARGE SCALE GENOMIC DNA]</scope>
    <source>
        <strain evidence="1">FAFU-HL-1</strain>
        <tissue evidence="1">Leaf</tissue>
    </source>
</reference>